<name>A0A383AT79_9ZZZZ</name>
<dbReference type="PANTHER" id="PTHR46656:SF3">
    <property type="entry name" value="PUTATIVE-RELATED"/>
    <property type="match status" value="1"/>
</dbReference>
<accession>A0A383AT79</accession>
<evidence type="ECO:0000313" key="2">
    <source>
        <dbReference type="EMBL" id="SVE10740.1"/>
    </source>
</evidence>
<dbReference type="Gene3D" id="3.40.50.2000">
    <property type="entry name" value="Glycogen Phosphorylase B"/>
    <property type="match status" value="1"/>
</dbReference>
<feature type="non-terminal residue" evidence="2">
    <location>
        <position position="1"/>
    </location>
</feature>
<dbReference type="Pfam" id="PF00534">
    <property type="entry name" value="Glycos_transf_1"/>
    <property type="match status" value="1"/>
</dbReference>
<sequence>YDMLDNAKNSNICTPMHIVPHACDTNKYQIEYEPLEMDILKDKFVFYYIGEYNRRKNLSELIKAFHLEFDMTEDVALVLKAHVPGKSVKESEDFLKGIADGIKDGLKLYPRREMYHPEIFICQYLSNKQIMRVHSTCDCFVSTSFGEAWGIPAFDAMALGKTPICTSTGGPKDYLKDCGWLVQSNKTPCFGVLDSFKEMYVGNEEWDQIDLNELRKAMRSAYADQETRNKKARAGINRAYEYSYRTVGL</sequence>
<dbReference type="PANTHER" id="PTHR46656">
    <property type="entry name" value="PUTATIVE-RELATED"/>
    <property type="match status" value="1"/>
</dbReference>
<feature type="non-terminal residue" evidence="2">
    <location>
        <position position="249"/>
    </location>
</feature>
<gene>
    <name evidence="2" type="ORF">METZ01_LOCUS463594</name>
</gene>
<dbReference type="InterPro" id="IPR001296">
    <property type="entry name" value="Glyco_trans_1"/>
</dbReference>
<protein>
    <recommendedName>
        <fullName evidence="1">Glycosyl transferase family 1 domain-containing protein</fullName>
    </recommendedName>
</protein>
<dbReference type="AlphaFoldDB" id="A0A383AT79"/>
<dbReference type="SUPFAM" id="SSF53756">
    <property type="entry name" value="UDP-Glycosyltransferase/glycogen phosphorylase"/>
    <property type="match status" value="1"/>
</dbReference>
<dbReference type="GO" id="GO:0016757">
    <property type="term" value="F:glycosyltransferase activity"/>
    <property type="evidence" value="ECO:0007669"/>
    <property type="project" value="InterPro"/>
</dbReference>
<proteinExistence type="predicted"/>
<feature type="domain" description="Glycosyl transferase family 1" evidence="1">
    <location>
        <begin position="41"/>
        <end position="185"/>
    </location>
</feature>
<organism evidence="2">
    <name type="scientific">marine metagenome</name>
    <dbReference type="NCBI Taxonomy" id="408172"/>
    <lineage>
        <taxon>unclassified sequences</taxon>
        <taxon>metagenomes</taxon>
        <taxon>ecological metagenomes</taxon>
    </lineage>
</organism>
<dbReference type="EMBL" id="UINC01194584">
    <property type="protein sequence ID" value="SVE10740.1"/>
    <property type="molecule type" value="Genomic_DNA"/>
</dbReference>
<evidence type="ECO:0000259" key="1">
    <source>
        <dbReference type="Pfam" id="PF00534"/>
    </source>
</evidence>
<reference evidence="2" key="1">
    <citation type="submission" date="2018-05" db="EMBL/GenBank/DDBJ databases">
        <authorList>
            <person name="Lanie J.A."/>
            <person name="Ng W.-L."/>
            <person name="Kazmierczak K.M."/>
            <person name="Andrzejewski T.M."/>
            <person name="Davidsen T.M."/>
            <person name="Wayne K.J."/>
            <person name="Tettelin H."/>
            <person name="Glass J.I."/>
            <person name="Rusch D."/>
            <person name="Podicherti R."/>
            <person name="Tsui H.-C.T."/>
            <person name="Winkler M.E."/>
        </authorList>
    </citation>
    <scope>NUCLEOTIDE SEQUENCE</scope>
</reference>